<evidence type="ECO:0000256" key="11">
    <source>
        <dbReference type="ARBA" id="ARBA00047550"/>
    </source>
</evidence>
<comment type="pathway">
    <text evidence="2">Cofactor biosynthesis; riboflavin biosynthesis.</text>
</comment>
<dbReference type="GO" id="GO:0008703">
    <property type="term" value="F:5-amino-6-(5-phosphoribosylamino)uracil reductase activity"/>
    <property type="evidence" value="ECO:0007669"/>
    <property type="project" value="EnsemblFungi"/>
</dbReference>
<evidence type="ECO:0000256" key="10">
    <source>
        <dbReference type="ARBA" id="ARBA00031630"/>
    </source>
</evidence>
<keyword evidence="7" id="KW-0521">NADP</keyword>
<name>A0A1E3PT82_9ASCO</name>
<evidence type="ECO:0000256" key="7">
    <source>
        <dbReference type="ARBA" id="ARBA00022857"/>
    </source>
</evidence>
<evidence type="ECO:0000256" key="12">
    <source>
        <dbReference type="ARBA" id="ARBA00049020"/>
    </source>
</evidence>
<keyword evidence="6" id="KW-0686">Riboflavin biosynthesis</keyword>
<dbReference type="AlphaFoldDB" id="A0A1E3PT82"/>
<dbReference type="InterPro" id="IPR024072">
    <property type="entry name" value="DHFR-like_dom_sf"/>
</dbReference>
<evidence type="ECO:0000256" key="8">
    <source>
        <dbReference type="ARBA" id="ARBA00023002"/>
    </source>
</evidence>
<reference evidence="14 15" key="1">
    <citation type="journal article" date="2016" name="Proc. Natl. Acad. Sci. U.S.A.">
        <title>Comparative genomics of biotechnologically important yeasts.</title>
        <authorList>
            <person name="Riley R."/>
            <person name="Haridas S."/>
            <person name="Wolfe K.H."/>
            <person name="Lopes M.R."/>
            <person name="Hittinger C.T."/>
            <person name="Goeker M."/>
            <person name="Salamov A.A."/>
            <person name="Wisecaver J.H."/>
            <person name="Long T.M."/>
            <person name="Calvey C.H."/>
            <person name="Aerts A.L."/>
            <person name="Barry K.W."/>
            <person name="Choi C."/>
            <person name="Clum A."/>
            <person name="Coughlan A.Y."/>
            <person name="Deshpande S."/>
            <person name="Douglass A.P."/>
            <person name="Hanson S.J."/>
            <person name="Klenk H.-P."/>
            <person name="LaButti K.M."/>
            <person name="Lapidus A."/>
            <person name="Lindquist E.A."/>
            <person name="Lipzen A.M."/>
            <person name="Meier-Kolthoff J.P."/>
            <person name="Ohm R.A."/>
            <person name="Otillar R.P."/>
            <person name="Pangilinan J.L."/>
            <person name="Peng Y."/>
            <person name="Rokas A."/>
            <person name="Rosa C.A."/>
            <person name="Scheuner C."/>
            <person name="Sibirny A.A."/>
            <person name="Slot J.C."/>
            <person name="Stielow J.B."/>
            <person name="Sun H."/>
            <person name="Kurtzman C.P."/>
            <person name="Blackwell M."/>
            <person name="Grigoriev I.V."/>
            <person name="Jeffries T.W."/>
        </authorList>
    </citation>
    <scope>NUCLEOTIDE SEQUENCE [LARGE SCALE GENOMIC DNA]</scope>
    <source>
        <strain evidence="14 15">DSM 6958</strain>
    </source>
</reference>
<evidence type="ECO:0000256" key="1">
    <source>
        <dbReference type="ARBA" id="ARBA00003555"/>
    </source>
</evidence>
<evidence type="ECO:0000256" key="9">
    <source>
        <dbReference type="ARBA" id="ARBA00030073"/>
    </source>
</evidence>
<dbReference type="STRING" id="857566.A0A1E3PT82"/>
<comment type="catalytic activity">
    <reaction evidence="11">
        <text>2,5-diamino-6-(1-D-ribitylamino)pyrimidin-4(3H)-one 5'-phosphate + NAD(+) = 2,5-diamino-6-(1-D-ribosylamino)pyrimidin-4(3H)-one 5'-phosphate + NADH + H(+)</text>
        <dbReference type="Rhea" id="RHEA:27274"/>
        <dbReference type="ChEBI" id="CHEBI:15378"/>
        <dbReference type="ChEBI" id="CHEBI:57540"/>
        <dbReference type="ChEBI" id="CHEBI:57945"/>
        <dbReference type="ChEBI" id="CHEBI:58890"/>
        <dbReference type="ChEBI" id="CHEBI:59545"/>
        <dbReference type="EC" id="1.1.1.302"/>
    </reaction>
</comment>
<dbReference type="SUPFAM" id="SSF53597">
    <property type="entry name" value="Dihydrofolate reductase-like"/>
    <property type="match status" value="1"/>
</dbReference>
<evidence type="ECO:0000256" key="3">
    <source>
        <dbReference type="ARBA" id="ARBA00009723"/>
    </source>
</evidence>
<organism evidence="14 15">
    <name type="scientific">Nadsonia fulvescens var. elongata DSM 6958</name>
    <dbReference type="NCBI Taxonomy" id="857566"/>
    <lineage>
        <taxon>Eukaryota</taxon>
        <taxon>Fungi</taxon>
        <taxon>Dikarya</taxon>
        <taxon>Ascomycota</taxon>
        <taxon>Saccharomycotina</taxon>
        <taxon>Dipodascomycetes</taxon>
        <taxon>Dipodascales</taxon>
        <taxon>Dipodascales incertae sedis</taxon>
        <taxon>Nadsonia</taxon>
    </lineage>
</organism>
<evidence type="ECO:0000256" key="5">
    <source>
        <dbReference type="ARBA" id="ARBA00015035"/>
    </source>
</evidence>
<dbReference type="PANTHER" id="PTHR38011">
    <property type="entry name" value="DIHYDROFOLATE REDUCTASE FAMILY PROTEIN (AFU_ORTHOLOGUE AFUA_8G06820)"/>
    <property type="match status" value="1"/>
</dbReference>
<dbReference type="EC" id="1.1.1.302" evidence="4"/>
<dbReference type="EMBL" id="KV454406">
    <property type="protein sequence ID" value="ODQ68631.1"/>
    <property type="molecule type" value="Genomic_DNA"/>
</dbReference>
<dbReference type="Gene3D" id="3.40.430.10">
    <property type="entry name" value="Dihydrofolate Reductase, subunit A"/>
    <property type="match status" value="1"/>
</dbReference>
<keyword evidence="8" id="KW-0560">Oxidoreductase</keyword>
<dbReference type="GO" id="GO:0009231">
    <property type="term" value="P:riboflavin biosynthetic process"/>
    <property type="evidence" value="ECO:0007669"/>
    <property type="project" value="UniProtKB-KW"/>
</dbReference>
<proteinExistence type="inferred from homology"/>
<protein>
    <recommendedName>
        <fullName evidence="5">2,5-diamino-6-ribosylamino-4(3H)-pyrimidinone 5'-phosphate reductase</fullName>
        <ecNumber evidence="4">1.1.1.302</ecNumber>
    </recommendedName>
    <alternativeName>
        <fullName evidence="10">2,5-diamino-6-(5-phospho-D-ribosylamino)pyrimidin-4(3H)-one reductase</fullName>
    </alternativeName>
    <alternativeName>
        <fullName evidence="9">2,5-diamino-6-ribitylamino-4(3H)-pyrimidinone 5'-phosphate synthase</fullName>
    </alternativeName>
</protein>
<comment type="similarity">
    <text evidence="3">Belongs to the HTP reductase family.</text>
</comment>
<comment type="function">
    <text evidence="1">Catalyzes an early step in riboflavin biosynthesis, the NADPH-dependent reduction of the ribose side chain of 2,5-diamino-6-ribosylamino-4(3H)-pyrimidinone 5'-phosphate, yielding 2,5-diamino-6-ribitylamino-4(3H)-pyrimidinone 5'-phosphate.</text>
</comment>
<evidence type="ECO:0000256" key="2">
    <source>
        <dbReference type="ARBA" id="ARBA00005104"/>
    </source>
</evidence>
<feature type="domain" description="Bacterial bifunctional deaminase-reductase C-terminal" evidence="13">
    <location>
        <begin position="34"/>
        <end position="258"/>
    </location>
</feature>
<dbReference type="Pfam" id="PF01872">
    <property type="entry name" value="RibD_C"/>
    <property type="match status" value="1"/>
</dbReference>
<evidence type="ECO:0000313" key="14">
    <source>
        <dbReference type="EMBL" id="ODQ68631.1"/>
    </source>
</evidence>
<keyword evidence="15" id="KW-1185">Reference proteome</keyword>
<dbReference type="Proteomes" id="UP000095009">
    <property type="component" value="Unassembled WGS sequence"/>
</dbReference>
<evidence type="ECO:0000256" key="4">
    <source>
        <dbReference type="ARBA" id="ARBA00012851"/>
    </source>
</evidence>
<gene>
    <name evidence="14" type="ORF">NADFUDRAFT_68799</name>
</gene>
<dbReference type="OrthoDB" id="5432at2759"/>
<sequence>MTSLIPLPSSLEPFLDPYLPSGKDSSSRLNSQWPFITLTYACSLDSRIAIAKGQQTVISHLETKTMTHYIRSKHDAILVGVGTVLADNPGLNCRYQAASKIRPVIIDPSFKTPVVVNGQASRLIRTARDHQGLGPFVVIGPELDLSQSPIREKVDIIQQVGGKVIQLKSYDQDNSNAKHLSWNDILARLKAEGLASVMIEGGAVVINHLLSVRPSLVDSLIITIGPVFLGENGVQVSPYTDLQLTDVEWWKGSRDVVLAARVGIA</sequence>
<evidence type="ECO:0000259" key="13">
    <source>
        <dbReference type="Pfam" id="PF01872"/>
    </source>
</evidence>
<dbReference type="PANTHER" id="PTHR38011:SF7">
    <property type="entry name" value="2,5-DIAMINO-6-RIBOSYLAMINO-4(3H)-PYRIMIDINONE 5'-PHOSPHATE REDUCTASE"/>
    <property type="match status" value="1"/>
</dbReference>
<dbReference type="InterPro" id="IPR002734">
    <property type="entry name" value="RibDG_C"/>
</dbReference>
<comment type="catalytic activity">
    <reaction evidence="12">
        <text>2,5-diamino-6-(1-D-ribitylamino)pyrimidin-4(3H)-one 5'-phosphate + NADP(+) = 2,5-diamino-6-(1-D-ribosylamino)pyrimidin-4(3H)-one 5'-phosphate + NADPH + H(+)</text>
        <dbReference type="Rhea" id="RHEA:27278"/>
        <dbReference type="ChEBI" id="CHEBI:15378"/>
        <dbReference type="ChEBI" id="CHEBI:57783"/>
        <dbReference type="ChEBI" id="CHEBI:58349"/>
        <dbReference type="ChEBI" id="CHEBI:58890"/>
        <dbReference type="ChEBI" id="CHEBI:59545"/>
        <dbReference type="EC" id="1.1.1.302"/>
    </reaction>
</comment>
<dbReference type="InterPro" id="IPR050765">
    <property type="entry name" value="Riboflavin_Biosynth_HTPR"/>
</dbReference>
<accession>A0A1E3PT82</accession>
<evidence type="ECO:0000313" key="15">
    <source>
        <dbReference type="Proteomes" id="UP000095009"/>
    </source>
</evidence>
<evidence type="ECO:0000256" key="6">
    <source>
        <dbReference type="ARBA" id="ARBA00022619"/>
    </source>
</evidence>